<dbReference type="Gene3D" id="3.30.1380.10">
    <property type="match status" value="1"/>
</dbReference>
<comment type="caution">
    <text evidence="2">The sequence shown here is derived from an EMBL/GenBank/DDBJ whole genome shotgun (WGS) entry which is preliminary data.</text>
</comment>
<keyword evidence="3" id="KW-1185">Reference proteome</keyword>
<evidence type="ECO:0000259" key="1">
    <source>
        <dbReference type="Pfam" id="PF02557"/>
    </source>
</evidence>
<organism evidence="2 3">
    <name type="scientific">Cognatilysobacter xinjiangensis</name>
    <dbReference type="NCBI Taxonomy" id="546892"/>
    <lineage>
        <taxon>Bacteria</taxon>
        <taxon>Pseudomonadati</taxon>
        <taxon>Pseudomonadota</taxon>
        <taxon>Gammaproteobacteria</taxon>
        <taxon>Lysobacterales</taxon>
        <taxon>Lysobacteraceae</taxon>
        <taxon>Cognatilysobacter</taxon>
    </lineage>
</organism>
<proteinExistence type="predicted"/>
<dbReference type="PANTHER" id="PTHR34385">
    <property type="entry name" value="D-ALANYL-D-ALANINE CARBOXYPEPTIDASE"/>
    <property type="match status" value="1"/>
</dbReference>
<dbReference type="PANTHER" id="PTHR34385:SF1">
    <property type="entry name" value="PEPTIDOGLYCAN L-ALANYL-D-GLUTAMATE ENDOPEPTIDASE CWLK"/>
    <property type="match status" value="1"/>
</dbReference>
<dbReference type="RefSeq" id="WP_189448371.1">
    <property type="nucleotide sequence ID" value="NZ_BMXY01000001.1"/>
</dbReference>
<dbReference type="EMBL" id="BMXY01000001">
    <property type="protein sequence ID" value="GGZ62104.1"/>
    <property type="molecule type" value="Genomic_DNA"/>
</dbReference>
<sequence length="261" mass="29240">MHVRPRFLLNTPDIEVWPAHLLRARANADARLLARASHVLRRKRDGRFLVAVTAGGAVPMTDAWRREPGIDAALRRLDGPPRRVDDRDLPLSRIERRLDALGLDAQAYGERSGLVLVPEPATLALAGFDRYHRPLWLRPPAARAWQHLHDAARRDGIRLEAISGYRSHDYQLGIFERKLARGQCVAEILTVNAAPGYSEHHSGLAIDISAPGEPPAEESFEATDAFAWLQSNAGGHGFVMSYPRDNPHGIVYEPWHWCFRG</sequence>
<name>A0ABQ3BZ66_9GAMM</name>
<dbReference type="InterPro" id="IPR058193">
    <property type="entry name" value="VanY/YodJ_core_dom"/>
</dbReference>
<dbReference type="InterPro" id="IPR052179">
    <property type="entry name" value="DD-CPase-like"/>
</dbReference>
<evidence type="ECO:0000313" key="2">
    <source>
        <dbReference type="EMBL" id="GGZ62104.1"/>
    </source>
</evidence>
<dbReference type="CDD" id="cd14852">
    <property type="entry name" value="LD-carboxypeptidase"/>
    <property type="match status" value="1"/>
</dbReference>
<dbReference type="Pfam" id="PF02557">
    <property type="entry name" value="VanY"/>
    <property type="match status" value="1"/>
</dbReference>
<dbReference type="InterPro" id="IPR009045">
    <property type="entry name" value="Zn_M74/Hedgehog-like"/>
</dbReference>
<dbReference type="SUPFAM" id="SSF55166">
    <property type="entry name" value="Hedgehog/DD-peptidase"/>
    <property type="match status" value="1"/>
</dbReference>
<protein>
    <submittedName>
        <fullName evidence="2">Peptidase</fullName>
    </submittedName>
</protein>
<dbReference type="InterPro" id="IPR003709">
    <property type="entry name" value="VanY-like_core_dom"/>
</dbReference>
<feature type="domain" description="D-alanyl-D-alanine carboxypeptidase-like core" evidence="1">
    <location>
        <begin position="136"/>
        <end position="261"/>
    </location>
</feature>
<accession>A0ABQ3BZ66</accession>
<dbReference type="Proteomes" id="UP000643403">
    <property type="component" value="Unassembled WGS sequence"/>
</dbReference>
<evidence type="ECO:0000313" key="3">
    <source>
        <dbReference type="Proteomes" id="UP000643403"/>
    </source>
</evidence>
<reference evidence="3" key="1">
    <citation type="journal article" date="2019" name="Int. J. Syst. Evol. Microbiol.">
        <title>The Global Catalogue of Microorganisms (GCM) 10K type strain sequencing project: providing services to taxonomists for standard genome sequencing and annotation.</title>
        <authorList>
            <consortium name="The Broad Institute Genomics Platform"/>
            <consortium name="The Broad Institute Genome Sequencing Center for Infectious Disease"/>
            <person name="Wu L."/>
            <person name="Ma J."/>
        </authorList>
    </citation>
    <scope>NUCLEOTIDE SEQUENCE [LARGE SCALE GENOMIC DNA]</scope>
    <source>
        <strain evidence="3">KCTC 22558</strain>
    </source>
</reference>
<gene>
    <name evidence="2" type="ORF">GCM10008101_15300</name>
</gene>